<feature type="domain" description="WSC" evidence="3">
    <location>
        <begin position="34"/>
        <end position="126"/>
    </location>
</feature>
<proteinExistence type="predicted"/>
<dbReference type="AlphaFoldDB" id="A0A9P7ZI83"/>
<dbReference type="Pfam" id="PF01822">
    <property type="entry name" value="WSC"/>
    <property type="match status" value="4"/>
</dbReference>
<accession>A0A9P7ZI83</accession>
<protein>
    <submittedName>
        <fullName evidence="4">WSC domain-containing protein</fullName>
    </submittedName>
</protein>
<dbReference type="GeneID" id="70289171"/>
<reference evidence="4" key="1">
    <citation type="journal article" date="2021" name="IMA Fungus">
        <title>Genomic characterization of three marine fungi, including Emericellopsis atlantica sp. nov. with signatures of a generalist lifestyle and marine biomass degradation.</title>
        <authorList>
            <person name="Hagestad O.C."/>
            <person name="Hou L."/>
            <person name="Andersen J.H."/>
            <person name="Hansen E.H."/>
            <person name="Altermark B."/>
            <person name="Li C."/>
            <person name="Kuhnert E."/>
            <person name="Cox R.J."/>
            <person name="Crous P.W."/>
            <person name="Spatafora J.W."/>
            <person name="Lail K."/>
            <person name="Amirebrahimi M."/>
            <person name="Lipzen A."/>
            <person name="Pangilinan J."/>
            <person name="Andreopoulos W."/>
            <person name="Hayes R.D."/>
            <person name="Ng V."/>
            <person name="Grigoriev I.V."/>
            <person name="Jackson S.A."/>
            <person name="Sutton T.D.S."/>
            <person name="Dobson A.D.W."/>
            <person name="Rama T."/>
        </authorList>
    </citation>
    <scope>NUCLEOTIDE SEQUENCE</scope>
    <source>
        <strain evidence="4">TS7</strain>
    </source>
</reference>
<dbReference type="SMART" id="SM00321">
    <property type="entry name" value="WSC"/>
    <property type="match status" value="4"/>
</dbReference>
<comment type="caution">
    <text evidence="4">The sequence shown here is derived from an EMBL/GenBank/DDBJ whole genome shotgun (WGS) entry which is preliminary data.</text>
</comment>
<feature type="chain" id="PRO_5040461142" evidence="2">
    <location>
        <begin position="19"/>
        <end position="433"/>
    </location>
</feature>
<dbReference type="PANTHER" id="PTHR45964">
    <property type="entry name" value="WSCD FAMILY MEMBER CG9164"/>
    <property type="match status" value="1"/>
</dbReference>
<keyword evidence="2" id="KW-0732">Signal</keyword>
<evidence type="ECO:0000256" key="1">
    <source>
        <dbReference type="ARBA" id="ARBA00022737"/>
    </source>
</evidence>
<dbReference type="OrthoDB" id="74764at2759"/>
<name>A0A9P7ZI83_9HYPO</name>
<dbReference type="InterPro" id="IPR002889">
    <property type="entry name" value="WSC_carb-bd"/>
</dbReference>
<keyword evidence="5" id="KW-1185">Reference proteome</keyword>
<dbReference type="PANTHER" id="PTHR45964:SF5">
    <property type="entry name" value="WSCD FAMILY MEMBER CG9164"/>
    <property type="match status" value="1"/>
</dbReference>
<evidence type="ECO:0000313" key="5">
    <source>
        <dbReference type="Proteomes" id="UP000887229"/>
    </source>
</evidence>
<feature type="domain" description="WSC" evidence="3">
    <location>
        <begin position="138"/>
        <end position="230"/>
    </location>
</feature>
<evidence type="ECO:0000259" key="3">
    <source>
        <dbReference type="PROSITE" id="PS51212"/>
    </source>
</evidence>
<dbReference type="EMBL" id="MU251262">
    <property type="protein sequence ID" value="KAG9252401.1"/>
    <property type="molecule type" value="Genomic_DNA"/>
</dbReference>
<dbReference type="Proteomes" id="UP000887229">
    <property type="component" value="Unassembled WGS sequence"/>
</dbReference>
<sequence>MAILNTFSRALLVAHVAAVPATRRASVELVPIPISQSQGCYTEPPQHEGRALKGPWERTDDMTPEVCQAFCSDYRYAGVEFGRECYCDNEIAPNALPAEGECTMPCSGDSSSTCGAGDRLEIYLNEQYTDPTVATVPGFAYKGCRAEPYEDRALPDMRYEQDDMTPETCTSLCSGGGFLYAGLQWSRECWCSSTIKGGHWVDDSECDMLCAGDKDSFCGGHKLNTVYGPENVVSAVVDGWSNVGCAADSVSARVLSARQTTASDMTAATCASFCSDYAYFGLENGNECYCGQSFGGDLVDDGECALPCRGDGLTVCGDADRLSVYQTTDMPSVAATVGDFSYLHCGADNVGDRALQGGYIHGDDITPEKCAEACADFAYFGLEFGRECYCGNEYEGAEQDEGDCFKRCSGDASLLCGGPDRLSVYRKAMEPLV</sequence>
<gene>
    <name evidence="4" type="ORF">F5Z01DRAFT_226740</name>
</gene>
<dbReference type="InterPro" id="IPR051589">
    <property type="entry name" value="Sialate-O-sulfotransferase"/>
</dbReference>
<dbReference type="PROSITE" id="PS51212">
    <property type="entry name" value="WSC"/>
    <property type="match status" value="4"/>
</dbReference>
<evidence type="ECO:0000313" key="4">
    <source>
        <dbReference type="EMBL" id="KAG9252401.1"/>
    </source>
</evidence>
<feature type="signal peptide" evidence="2">
    <location>
        <begin position="1"/>
        <end position="18"/>
    </location>
</feature>
<organism evidence="4 5">
    <name type="scientific">Emericellopsis atlantica</name>
    <dbReference type="NCBI Taxonomy" id="2614577"/>
    <lineage>
        <taxon>Eukaryota</taxon>
        <taxon>Fungi</taxon>
        <taxon>Dikarya</taxon>
        <taxon>Ascomycota</taxon>
        <taxon>Pezizomycotina</taxon>
        <taxon>Sordariomycetes</taxon>
        <taxon>Hypocreomycetidae</taxon>
        <taxon>Hypocreales</taxon>
        <taxon>Bionectriaceae</taxon>
        <taxon>Emericellopsis</taxon>
    </lineage>
</organism>
<evidence type="ECO:0000256" key="2">
    <source>
        <dbReference type="SAM" id="SignalP"/>
    </source>
</evidence>
<keyword evidence="1" id="KW-0677">Repeat</keyword>
<feature type="domain" description="WSC" evidence="3">
    <location>
        <begin position="239"/>
        <end position="328"/>
    </location>
</feature>
<dbReference type="RefSeq" id="XP_046116325.1">
    <property type="nucleotide sequence ID" value="XM_046258268.1"/>
</dbReference>
<feature type="domain" description="WSC" evidence="3">
    <location>
        <begin position="339"/>
        <end position="428"/>
    </location>
</feature>